<reference evidence="2 3" key="1">
    <citation type="submission" date="2018-08" db="EMBL/GenBank/DDBJ databases">
        <title>A genome reference for cultivated species of the human gut microbiota.</title>
        <authorList>
            <person name="Zou Y."/>
            <person name="Xue W."/>
            <person name="Luo G."/>
        </authorList>
    </citation>
    <scope>NUCLEOTIDE SEQUENCE [LARGE SCALE GENOMIC DNA]</scope>
    <source>
        <strain evidence="2 3">TF08-14</strain>
    </source>
</reference>
<dbReference type="InterPro" id="IPR000944">
    <property type="entry name" value="Tscrpt_reg_Rrf2"/>
</dbReference>
<dbReference type="EMBL" id="QSRJ01000002">
    <property type="protein sequence ID" value="RGL11533.1"/>
    <property type="molecule type" value="Genomic_DNA"/>
</dbReference>
<dbReference type="AlphaFoldDB" id="A0A3E4QXG0"/>
<comment type="caution">
    <text evidence="2">The sequence shown here is derived from an EMBL/GenBank/DDBJ whole genome shotgun (WGS) entry which is preliminary data.</text>
</comment>
<dbReference type="GO" id="GO:0003700">
    <property type="term" value="F:DNA-binding transcription factor activity"/>
    <property type="evidence" value="ECO:0007669"/>
    <property type="project" value="TreeGrafter"/>
</dbReference>
<dbReference type="PANTHER" id="PTHR33221:SF5">
    <property type="entry name" value="HTH-TYPE TRANSCRIPTIONAL REGULATOR ISCR"/>
    <property type="match status" value="1"/>
</dbReference>
<evidence type="ECO:0000313" key="2">
    <source>
        <dbReference type="EMBL" id="RGL11533.1"/>
    </source>
</evidence>
<dbReference type="Proteomes" id="UP000260943">
    <property type="component" value="Unassembled WGS sequence"/>
</dbReference>
<accession>A0A3E4QXG0</accession>
<dbReference type="NCBIfam" id="TIGR00738">
    <property type="entry name" value="rrf2_super"/>
    <property type="match status" value="1"/>
</dbReference>
<proteinExistence type="predicted"/>
<name>A0A3E4QXG0_9ACTN</name>
<organism evidence="2 3">
    <name type="scientific">Collinsella tanakaei</name>
    <dbReference type="NCBI Taxonomy" id="626935"/>
    <lineage>
        <taxon>Bacteria</taxon>
        <taxon>Bacillati</taxon>
        <taxon>Actinomycetota</taxon>
        <taxon>Coriobacteriia</taxon>
        <taxon>Coriobacteriales</taxon>
        <taxon>Coriobacteriaceae</taxon>
        <taxon>Collinsella</taxon>
    </lineage>
</organism>
<dbReference type="SUPFAM" id="SSF46785">
    <property type="entry name" value="Winged helix' DNA-binding domain"/>
    <property type="match status" value="1"/>
</dbReference>
<dbReference type="GeneID" id="62759219"/>
<dbReference type="GO" id="GO:0003677">
    <property type="term" value="F:DNA binding"/>
    <property type="evidence" value="ECO:0007669"/>
    <property type="project" value="UniProtKB-KW"/>
</dbReference>
<evidence type="ECO:0000256" key="1">
    <source>
        <dbReference type="ARBA" id="ARBA00023125"/>
    </source>
</evidence>
<evidence type="ECO:0000313" key="3">
    <source>
        <dbReference type="Proteomes" id="UP000260943"/>
    </source>
</evidence>
<sequence length="142" mass="15434">MLVSTKGRYALRVMVDLAEHQGEGRIPLKQIAERQGVSEKYLENILATLVRNGMLSGMRGKGGGYRLTRNPSDYSAGEILRLTEGSLAPVSCLDGTCSGCERAADCPTVGMWSKLDSMITGYLDSVTIEDLRCSPRGIDYVI</sequence>
<dbReference type="Pfam" id="PF02082">
    <property type="entry name" value="Rrf2"/>
    <property type="match status" value="1"/>
</dbReference>
<gene>
    <name evidence="2" type="ORF">DXC81_01690</name>
</gene>
<dbReference type="RefSeq" id="WP_009141554.1">
    <property type="nucleotide sequence ID" value="NZ_CABKQG010000004.1"/>
</dbReference>
<dbReference type="InterPro" id="IPR036390">
    <property type="entry name" value="WH_DNA-bd_sf"/>
</dbReference>
<dbReference type="PANTHER" id="PTHR33221">
    <property type="entry name" value="WINGED HELIX-TURN-HELIX TRANSCRIPTIONAL REGULATOR, RRF2 FAMILY"/>
    <property type="match status" value="1"/>
</dbReference>
<dbReference type="Gene3D" id="1.10.10.10">
    <property type="entry name" value="Winged helix-like DNA-binding domain superfamily/Winged helix DNA-binding domain"/>
    <property type="match status" value="1"/>
</dbReference>
<dbReference type="GO" id="GO:0005829">
    <property type="term" value="C:cytosol"/>
    <property type="evidence" value="ECO:0007669"/>
    <property type="project" value="TreeGrafter"/>
</dbReference>
<dbReference type="InterPro" id="IPR036388">
    <property type="entry name" value="WH-like_DNA-bd_sf"/>
</dbReference>
<dbReference type="PROSITE" id="PS51197">
    <property type="entry name" value="HTH_RRF2_2"/>
    <property type="match status" value="1"/>
</dbReference>
<keyword evidence="1" id="KW-0238">DNA-binding</keyword>
<protein>
    <submittedName>
        <fullName evidence="2">Rrf2 family transcriptional regulator</fullName>
    </submittedName>
</protein>